<dbReference type="GO" id="GO:0005739">
    <property type="term" value="C:mitochondrion"/>
    <property type="evidence" value="ECO:0007669"/>
    <property type="project" value="TreeGrafter"/>
</dbReference>
<keyword evidence="2" id="KW-0808">Transferase</keyword>
<sequence length="192" mass="22105">MLYRMEDCFEVILEEHSSRWFSHQQSGPSVTLLIGSAFAGVYGLWAMFCMPGLRVPFRLKVPFLPSTKEQTLNVIKLLEGRKGHLADLGSGDGRLVTLYLCISSILHYAKHVYSFPYCSSLIFQTDLCKYRNVTVFLAPAVVCCGIDMWGRYRIISFIFCLLSTFKSHMHFKKCKYFHFYKMPTLISCPCLH</sequence>
<protein>
    <submittedName>
        <fullName evidence="5">Uncharacterized protein</fullName>
    </submittedName>
</protein>
<accession>A0A8C2G7I3</accession>
<dbReference type="PANTHER" id="PTHR13610:SF18">
    <property type="entry name" value="SI:DKEY-190G11.3"/>
    <property type="match status" value="1"/>
</dbReference>
<evidence type="ECO:0000256" key="3">
    <source>
        <dbReference type="ARBA" id="ARBA00022691"/>
    </source>
</evidence>
<dbReference type="PANTHER" id="PTHR13610">
    <property type="entry name" value="METHYLTRANSFERASE DOMAIN-CONTAINING PROTEIN"/>
    <property type="match status" value="1"/>
</dbReference>
<evidence type="ECO:0000256" key="2">
    <source>
        <dbReference type="ARBA" id="ARBA00022679"/>
    </source>
</evidence>
<feature type="transmembrane region" description="Helical" evidence="4">
    <location>
        <begin position="30"/>
        <end position="50"/>
    </location>
</feature>
<dbReference type="Proteomes" id="UP000694700">
    <property type="component" value="Unplaced"/>
</dbReference>
<keyword evidence="3" id="KW-0949">S-adenosyl-L-methionine</keyword>
<dbReference type="Ensembl" id="ENSCCRT00010073293.1">
    <property type="protein sequence ID" value="ENSCCRP00010066453.1"/>
    <property type="gene ID" value="ENSCCRG00010028664.1"/>
</dbReference>
<proteinExistence type="predicted"/>
<keyword evidence="4" id="KW-0812">Transmembrane</keyword>
<evidence type="ECO:0000313" key="6">
    <source>
        <dbReference type="Proteomes" id="UP000694427"/>
    </source>
</evidence>
<dbReference type="GO" id="GO:1905706">
    <property type="term" value="P:regulation of mitochondrial ATP synthesis coupled proton transport"/>
    <property type="evidence" value="ECO:0007669"/>
    <property type="project" value="TreeGrafter"/>
</dbReference>
<dbReference type="GO" id="GO:0016279">
    <property type="term" value="F:protein-lysine N-methyltransferase activity"/>
    <property type="evidence" value="ECO:0007669"/>
    <property type="project" value="InterPro"/>
</dbReference>
<name>A0A8C2G7I3_CYPCA</name>
<dbReference type="InterPro" id="IPR026170">
    <property type="entry name" value="FAM173A/B"/>
</dbReference>
<keyword evidence="4" id="KW-0472">Membrane</keyword>
<keyword evidence="4" id="KW-1133">Transmembrane helix</keyword>
<evidence type="ECO:0000256" key="1">
    <source>
        <dbReference type="ARBA" id="ARBA00022603"/>
    </source>
</evidence>
<dbReference type="AlphaFoldDB" id="A0A8C2G7I3"/>
<organism evidence="5 7">
    <name type="scientific">Cyprinus carpio</name>
    <name type="common">Common carp</name>
    <dbReference type="NCBI Taxonomy" id="7962"/>
    <lineage>
        <taxon>Eukaryota</taxon>
        <taxon>Metazoa</taxon>
        <taxon>Chordata</taxon>
        <taxon>Craniata</taxon>
        <taxon>Vertebrata</taxon>
        <taxon>Euteleostomi</taxon>
        <taxon>Actinopterygii</taxon>
        <taxon>Neopterygii</taxon>
        <taxon>Teleostei</taxon>
        <taxon>Ostariophysi</taxon>
        <taxon>Cypriniformes</taxon>
        <taxon>Cyprinidae</taxon>
        <taxon>Cyprininae</taxon>
        <taxon>Cyprinus</taxon>
    </lineage>
</organism>
<reference evidence="5" key="1">
    <citation type="submission" date="2025-05" db="UniProtKB">
        <authorList>
            <consortium name="Ensembl"/>
        </authorList>
    </citation>
    <scope>IDENTIFICATION</scope>
</reference>
<evidence type="ECO:0000313" key="5">
    <source>
        <dbReference type="Ensembl" id="ENSCCRP00020065583.1"/>
    </source>
</evidence>
<evidence type="ECO:0000313" key="7">
    <source>
        <dbReference type="Proteomes" id="UP000694701"/>
    </source>
</evidence>
<evidence type="ECO:0000256" key="4">
    <source>
        <dbReference type="SAM" id="Phobius"/>
    </source>
</evidence>
<dbReference type="Proteomes" id="UP000694427">
    <property type="component" value="Unplaced"/>
</dbReference>
<dbReference type="Ensembl" id="ENSCCRT00015050411.1">
    <property type="protein sequence ID" value="ENSCCRP00015048776.1"/>
    <property type="gene ID" value="ENSCCRG00015020159.1"/>
</dbReference>
<keyword evidence="6" id="KW-1185">Reference proteome</keyword>
<dbReference type="GO" id="GO:0032259">
    <property type="term" value="P:methylation"/>
    <property type="evidence" value="ECO:0007669"/>
    <property type="project" value="UniProtKB-KW"/>
</dbReference>
<dbReference type="Proteomes" id="UP000694701">
    <property type="component" value="Unplaced"/>
</dbReference>
<keyword evidence="1" id="KW-0489">Methyltransferase</keyword>
<dbReference type="Ensembl" id="ENSCCRT00020072174.1">
    <property type="protein sequence ID" value="ENSCCRP00020065583.1"/>
    <property type="gene ID" value="ENSCCRG00020030873.1"/>
</dbReference>